<proteinExistence type="predicted"/>
<dbReference type="RefSeq" id="WP_229734081.1">
    <property type="nucleotide sequence ID" value="NZ_BMFG01000002.1"/>
</dbReference>
<sequence length="143" mass="16588">MADNILSKITTFLNRIVDVVSQGNLERVTILNQFNLVFREAYFQGDLERLCRVTTSPGNPNFRHELSTFYLRSGFKITIENDERLTESDFIEISRYVIESKAFVRQLMALGYDTLIIIGKNYRQGLQIPLKEIANLQEYMLNG</sequence>
<protein>
    <submittedName>
        <fullName evidence="1">Uncharacterized protein</fullName>
    </submittedName>
</protein>
<name>A0A916XWI2_9FLAO</name>
<comment type="caution">
    <text evidence="1">The sequence shown here is derived from an EMBL/GenBank/DDBJ whole genome shotgun (WGS) entry which is preliminary data.</text>
</comment>
<dbReference type="Proteomes" id="UP000625735">
    <property type="component" value="Unassembled WGS sequence"/>
</dbReference>
<organism evidence="1 2">
    <name type="scientific">Flavobacterium orientale</name>
    <dbReference type="NCBI Taxonomy" id="1756020"/>
    <lineage>
        <taxon>Bacteria</taxon>
        <taxon>Pseudomonadati</taxon>
        <taxon>Bacteroidota</taxon>
        <taxon>Flavobacteriia</taxon>
        <taxon>Flavobacteriales</taxon>
        <taxon>Flavobacteriaceae</taxon>
        <taxon>Flavobacterium</taxon>
    </lineage>
</organism>
<dbReference type="AlphaFoldDB" id="A0A916XWI2"/>
<evidence type="ECO:0000313" key="2">
    <source>
        <dbReference type="Proteomes" id="UP000625735"/>
    </source>
</evidence>
<dbReference type="EMBL" id="BMFG01000002">
    <property type="protein sequence ID" value="GGD17722.1"/>
    <property type="molecule type" value="Genomic_DNA"/>
</dbReference>
<reference evidence="1" key="2">
    <citation type="submission" date="2020-09" db="EMBL/GenBank/DDBJ databases">
        <authorList>
            <person name="Sun Q."/>
            <person name="Zhou Y."/>
        </authorList>
    </citation>
    <scope>NUCLEOTIDE SEQUENCE</scope>
    <source>
        <strain evidence="1">CGMCC 1.12506</strain>
    </source>
</reference>
<evidence type="ECO:0000313" key="1">
    <source>
        <dbReference type="EMBL" id="GGD17722.1"/>
    </source>
</evidence>
<keyword evidence="2" id="KW-1185">Reference proteome</keyword>
<gene>
    <name evidence="1" type="ORF">GCM10011343_05560</name>
</gene>
<accession>A0A916XWI2</accession>
<reference evidence="1" key="1">
    <citation type="journal article" date="2014" name="Int. J. Syst. Evol. Microbiol.">
        <title>Complete genome sequence of Corynebacterium casei LMG S-19264T (=DSM 44701T), isolated from a smear-ripened cheese.</title>
        <authorList>
            <consortium name="US DOE Joint Genome Institute (JGI-PGF)"/>
            <person name="Walter F."/>
            <person name="Albersmeier A."/>
            <person name="Kalinowski J."/>
            <person name="Ruckert C."/>
        </authorList>
    </citation>
    <scope>NUCLEOTIDE SEQUENCE</scope>
    <source>
        <strain evidence="1">CGMCC 1.12506</strain>
    </source>
</reference>